<dbReference type="PRINTS" id="PR00035">
    <property type="entry name" value="HTHGNTR"/>
</dbReference>
<gene>
    <name evidence="5" type="ORF">H9841_10295</name>
</gene>
<dbReference type="PANTHER" id="PTHR30146:SF150">
    <property type="entry name" value="ARABINOSE METABOLISM TRANSCRIPTIONAL REPRESSOR"/>
    <property type="match status" value="1"/>
</dbReference>
<evidence type="ECO:0000256" key="2">
    <source>
        <dbReference type="ARBA" id="ARBA00023125"/>
    </source>
</evidence>
<dbReference type="SUPFAM" id="SSF53822">
    <property type="entry name" value="Periplasmic binding protein-like I"/>
    <property type="match status" value="1"/>
</dbReference>
<dbReference type="SMART" id="SM00345">
    <property type="entry name" value="HTH_GNTR"/>
    <property type="match status" value="1"/>
</dbReference>
<evidence type="ECO:0000259" key="4">
    <source>
        <dbReference type="PROSITE" id="PS50949"/>
    </source>
</evidence>
<dbReference type="PROSITE" id="PS50949">
    <property type="entry name" value="HTH_GNTR"/>
    <property type="match status" value="1"/>
</dbReference>
<dbReference type="Pfam" id="PF13377">
    <property type="entry name" value="Peripla_BP_3"/>
    <property type="match status" value="1"/>
</dbReference>
<evidence type="ECO:0000256" key="1">
    <source>
        <dbReference type="ARBA" id="ARBA00023015"/>
    </source>
</evidence>
<accession>A0A9D1YDA9</accession>
<dbReference type="GO" id="GO:0000976">
    <property type="term" value="F:transcription cis-regulatory region binding"/>
    <property type="evidence" value="ECO:0007669"/>
    <property type="project" value="TreeGrafter"/>
</dbReference>
<protein>
    <submittedName>
        <fullName evidence="5">GntR family transcriptional regulator</fullName>
    </submittedName>
</protein>
<dbReference type="Pfam" id="PF00392">
    <property type="entry name" value="GntR"/>
    <property type="match status" value="1"/>
</dbReference>
<evidence type="ECO:0000313" key="6">
    <source>
        <dbReference type="Proteomes" id="UP000823868"/>
    </source>
</evidence>
<comment type="caution">
    <text evidence="5">The sequence shown here is derived from an EMBL/GenBank/DDBJ whole genome shotgun (WGS) entry which is preliminary data.</text>
</comment>
<dbReference type="PANTHER" id="PTHR30146">
    <property type="entry name" value="LACI-RELATED TRANSCRIPTIONAL REPRESSOR"/>
    <property type="match status" value="1"/>
</dbReference>
<keyword evidence="2" id="KW-0238">DNA-binding</keyword>
<dbReference type="Proteomes" id="UP000823868">
    <property type="component" value="Unassembled WGS sequence"/>
</dbReference>
<name>A0A9D1YDA9_9FIRM</name>
<dbReference type="Gene3D" id="3.40.50.2300">
    <property type="match status" value="2"/>
</dbReference>
<keyword evidence="1" id="KW-0805">Transcription regulation</keyword>
<organism evidence="5 6">
    <name type="scientific">Candidatus Flavonifractor merdigallinarum</name>
    <dbReference type="NCBI Taxonomy" id="2838589"/>
    <lineage>
        <taxon>Bacteria</taxon>
        <taxon>Bacillati</taxon>
        <taxon>Bacillota</taxon>
        <taxon>Clostridia</taxon>
        <taxon>Eubacteriales</taxon>
        <taxon>Oscillospiraceae</taxon>
        <taxon>Flavonifractor</taxon>
    </lineage>
</organism>
<dbReference type="CDD" id="cd01541">
    <property type="entry name" value="PBP1_AraR"/>
    <property type="match status" value="1"/>
</dbReference>
<feature type="domain" description="HTH gntR-type" evidence="4">
    <location>
        <begin position="2"/>
        <end position="70"/>
    </location>
</feature>
<keyword evidence="3" id="KW-0804">Transcription</keyword>
<dbReference type="InterPro" id="IPR046335">
    <property type="entry name" value="LacI/GalR-like_sensor"/>
</dbReference>
<proteinExistence type="predicted"/>
<evidence type="ECO:0000313" key="5">
    <source>
        <dbReference type="EMBL" id="HIY22271.1"/>
    </source>
</evidence>
<evidence type="ECO:0000256" key="3">
    <source>
        <dbReference type="ARBA" id="ARBA00023163"/>
    </source>
</evidence>
<dbReference type="CDD" id="cd07377">
    <property type="entry name" value="WHTH_GntR"/>
    <property type="match status" value="1"/>
</dbReference>
<dbReference type="InterPro" id="IPR033532">
    <property type="entry name" value="AraR_ligand_bind_dom"/>
</dbReference>
<sequence length="354" mass="39816">MAAKYQEIAELIRGRILSGYFGDRSLLPTEQEFCQEFQVSRQTVRQALSVLVNQGLIEKRQGSGSHIRDLSQPALPPQRSIAVVTTYIGDYIFPSILREIETVLAANNSAPVLFATQNQVANERRILQRLITQPLDGVLVEGTKTALPNPNLDLYRKLIAKGMPILFMHCNYPELTGTLSVLDDNYGGGHQLVEYLYRKGHRRIAGIFKNDDIQGHQRYAGYAAALREYDLPMEDGQIFWYGTEFKEKLLSGGSTEELEAVLTDCTAVVCYNDEIANRLVTQLAKRGVKMPEEMAVVSFDNSQYSEMAPLRITSLSHGQYNVGRMSAELLFRWMEGQSCQPLVSPWVLVEKETS</sequence>
<dbReference type="AlphaFoldDB" id="A0A9D1YDA9"/>
<dbReference type="InterPro" id="IPR036390">
    <property type="entry name" value="WH_DNA-bd_sf"/>
</dbReference>
<dbReference type="Gene3D" id="1.10.10.10">
    <property type="entry name" value="Winged helix-like DNA-binding domain superfamily/Winged helix DNA-binding domain"/>
    <property type="match status" value="1"/>
</dbReference>
<dbReference type="GO" id="GO:0003700">
    <property type="term" value="F:DNA-binding transcription factor activity"/>
    <property type="evidence" value="ECO:0007669"/>
    <property type="project" value="InterPro"/>
</dbReference>
<dbReference type="InterPro" id="IPR028082">
    <property type="entry name" value="Peripla_BP_I"/>
</dbReference>
<reference evidence="5" key="2">
    <citation type="submission" date="2021-04" db="EMBL/GenBank/DDBJ databases">
        <authorList>
            <person name="Gilroy R."/>
        </authorList>
    </citation>
    <scope>NUCLEOTIDE SEQUENCE</scope>
    <source>
        <strain evidence="5">ChiBcec16_6824</strain>
    </source>
</reference>
<reference evidence="5" key="1">
    <citation type="journal article" date="2021" name="PeerJ">
        <title>Extensive microbial diversity within the chicken gut microbiome revealed by metagenomics and culture.</title>
        <authorList>
            <person name="Gilroy R."/>
            <person name="Ravi A."/>
            <person name="Getino M."/>
            <person name="Pursley I."/>
            <person name="Horton D.L."/>
            <person name="Alikhan N.F."/>
            <person name="Baker D."/>
            <person name="Gharbi K."/>
            <person name="Hall N."/>
            <person name="Watson M."/>
            <person name="Adriaenssens E.M."/>
            <person name="Foster-Nyarko E."/>
            <person name="Jarju S."/>
            <person name="Secka A."/>
            <person name="Antonio M."/>
            <person name="Oren A."/>
            <person name="Chaudhuri R.R."/>
            <person name="La Ragione R."/>
            <person name="Hildebrand F."/>
            <person name="Pallen M.J."/>
        </authorList>
    </citation>
    <scope>NUCLEOTIDE SEQUENCE</scope>
    <source>
        <strain evidence="5">ChiBcec16_6824</strain>
    </source>
</reference>
<dbReference type="InterPro" id="IPR036388">
    <property type="entry name" value="WH-like_DNA-bd_sf"/>
</dbReference>
<dbReference type="EMBL" id="DXDX01000186">
    <property type="protein sequence ID" value="HIY22271.1"/>
    <property type="molecule type" value="Genomic_DNA"/>
</dbReference>
<dbReference type="SUPFAM" id="SSF46785">
    <property type="entry name" value="Winged helix' DNA-binding domain"/>
    <property type="match status" value="1"/>
</dbReference>
<dbReference type="InterPro" id="IPR000524">
    <property type="entry name" value="Tscrpt_reg_HTH_GntR"/>
</dbReference>